<dbReference type="Proteomes" id="UP000094969">
    <property type="component" value="Chromosome"/>
</dbReference>
<dbReference type="STRING" id="1526658.BHK69_13820"/>
<protein>
    <submittedName>
        <fullName evidence="5">Uncharacterized protein</fullName>
    </submittedName>
</protein>
<dbReference type="RefSeq" id="WP_069690607.1">
    <property type="nucleotide sequence ID" value="NZ_CP017147.1"/>
</dbReference>
<dbReference type="InterPro" id="IPR056823">
    <property type="entry name" value="TEN-like_YD-shell"/>
</dbReference>
<keyword evidence="1" id="KW-0677">Repeat</keyword>
<proteinExistence type="predicted"/>
<evidence type="ECO:0000313" key="5">
    <source>
        <dbReference type="EMBL" id="AOO81393.1"/>
    </source>
</evidence>
<reference evidence="5 6" key="1">
    <citation type="journal article" date="2015" name="Antonie Van Leeuwenhoek">
        <title>Bosea vaviloviae sp. nov., a new species of slow-growing rhizobia isolated from nodules of the relict species Vavilovia formosa (Stev.) Fed.</title>
        <authorList>
            <person name="Safronova V.I."/>
            <person name="Kuznetsova I.G."/>
            <person name="Sazanova A.L."/>
            <person name="Kimeklis A.K."/>
            <person name="Belimov A.A."/>
            <person name="Andronov E.E."/>
            <person name="Pinaev A.G."/>
            <person name="Chizhevskaya E.P."/>
            <person name="Pukhaev A.R."/>
            <person name="Popov K.P."/>
            <person name="Willems A."/>
            <person name="Tikhonovich I.A."/>
        </authorList>
    </citation>
    <scope>NUCLEOTIDE SEQUENCE [LARGE SCALE GENOMIC DNA]</scope>
    <source>
        <strain evidence="5 6">Vaf18</strain>
    </source>
</reference>
<keyword evidence="6" id="KW-1185">Reference proteome</keyword>
<evidence type="ECO:0000256" key="1">
    <source>
        <dbReference type="ARBA" id="ARBA00022737"/>
    </source>
</evidence>
<dbReference type="PRINTS" id="PR00394">
    <property type="entry name" value="RHSPROTEIN"/>
</dbReference>
<evidence type="ECO:0000313" key="6">
    <source>
        <dbReference type="Proteomes" id="UP000094969"/>
    </source>
</evidence>
<feature type="domain" description="DUF6531" evidence="3">
    <location>
        <begin position="142"/>
        <end position="222"/>
    </location>
</feature>
<dbReference type="InterPro" id="IPR022385">
    <property type="entry name" value="Rhs_assc_core"/>
</dbReference>
<dbReference type="InterPro" id="IPR006530">
    <property type="entry name" value="YD"/>
</dbReference>
<dbReference type="NCBIfam" id="TIGR03696">
    <property type="entry name" value="Rhs_assc_core"/>
    <property type="match status" value="1"/>
</dbReference>
<sequence>MRVRNLMGHWLTGPLRSGARGFRNLLVGVGLIVALSILNAPPSRAEHWETYLSGGVILSGSDGCSLGIAQAKAIHGNDANLFTGCEQFNGYISAHFYLTYSPGLGYIGYRGGGADLVCDAPEIRIDDSCKRPIPENERQCRGNPIDGLSGFKREEYVDFSFGGSDDFRLERFYSQNGIRRLKSSRFGALGRGWRSNFEAVFRFSGSQANANITFPDGQELVFYNTSGDIWSPAYVDSSGTFFSAGRKGVRESLSKTGTQFELTTADGVIYVFDGTSGRLLSIRRIGGYVQTLVYDAAGVNTGVTDNRGRAMSFVYDAQAHLSEVKVNGATVVRYEYLARTDTALLAPYYPGGVPADVAKGTVVLEKVIFPPQNNETITYHYEDTNNKFALTGTTDERGIRYATWGYDAQGRATSSVHAGSVDQYSFSYGSGTTTVTNPLGKQEVITYSTTSQGNKLVSSLVGQPSTNCPLSNTTRSYDANDFMASVTDAEGRVTTYVNDTIGQPTSITRGSGTASAATSTITWNATWRVPSQVVDPGLTTDYVWNASGQLTSRTLTDTTTQTVPYATGGQMRVWAYTYGTTGLLASVDGPLAGTGDTVSYTYDAQGFVQTVTNELGQVTTVDTVNDRGQPTLVTDANGVKTALGYDGRGRLLTVTADSTGSAAVTTIVYDGAGQVTKITQADSSWQSFSYDDARRLTTVTNNAGETTNYVRDAMGGATSITRKKADASTSFARTQTFDELGRLLRAIGAGSSTWQFGYDRTDNLVAVTDPRSNLYNYGFDALNRLISETDEESQKVEVTRNGVDVITSYKDARNVTTAYVRNGFGEVIQAASPDSGTVVYQRDARGLITQKTDGRGVVMNQAFDNAGRITARSFPSATGLNVTWSYDDVTGGNKGKGRLTGMSDASGTTAWVYDARGNVTSETRVIAGKSYVVAYAYNLADKVTQITYPSGRIVAVVRDATGRVGGVTTKQNAAAASAVLASGVAYQPFGDLQSLSYGNGLSLWRTFTADDQLNLLLVENTATSVATIKRFHDRTDNGLNLTNIYNYDDVSPPPHQGFYYSPARRLQNATGVWGDLTYYYGAGGNRTHEILTQGATTTTKVTGYEATSNRIVQVETNGTVTRTFGHDGAGNLITDTQGASAWSFTHNAAGRLSQASVGGSVKGAYTYDGLERLAIRAVTNTTPSGTTHLIYDTAGHLLAEANAASGATIREYVWLEVDDLGSDTGPTQRPANDNAASGPSGKLGSAENDNDPSARAQLPSLNGPRRGIAQRAIPLAVVADVDTATPTTLFVHADHLDRPVRMTNASQALVWDAVYKPYGEVVSITGAATLDARFPGQWFQLETGLHYNWHRHYDPTTGRYLQTDPLGNVDGPSVYAYASGSPMMLTDREGLASSSGALRCTGGDCRSGGSRGMSGTHCIGDRIVCRPCAVKILGIEDDSGSDQVKILAPYLIGK</sequence>
<feature type="compositionally biased region" description="Polar residues" evidence="2">
    <location>
        <begin position="1224"/>
        <end position="1237"/>
    </location>
</feature>
<dbReference type="InterPro" id="IPR045351">
    <property type="entry name" value="DUF6531"/>
</dbReference>
<dbReference type="InterPro" id="IPR050708">
    <property type="entry name" value="T6SS_VgrG/RHS"/>
</dbReference>
<dbReference type="EMBL" id="CP017147">
    <property type="protein sequence ID" value="AOO81393.1"/>
    <property type="molecule type" value="Genomic_DNA"/>
</dbReference>
<organism evidence="5 6">
    <name type="scientific">Bosea vaviloviae</name>
    <dbReference type="NCBI Taxonomy" id="1526658"/>
    <lineage>
        <taxon>Bacteria</taxon>
        <taxon>Pseudomonadati</taxon>
        <taxon>Pseudomonadota</taxon>
        <taxon>Alphaproteobacteria</taxon>
        <taxon>Hyphomicrobiales</taxon>
        <taxon>Boseaceae</taxon>
        <taxon>Bosea</taxon>
    </lineage>
</organism>
<name>A0A1D7U201_9HYPH</name>
<dbReference type="NCBIfam" id="TIGR01643">
    <property type="entry name" value="YD_repeat_2x"/>
    <property type="match status" value="7"/>
</dbReference>
<evidence type="ECO:0000259" key="4">
    <source>
        <dbReference type="Pfam" id="PF25023"/>
    </source>
</evidence>
<accession>A0A1D7U201</accession>
<dbReference type="InterPro" id="IPR031325">
    <property type="entry name" value="RHS_repeat"/>
</dbReference>
<feature type="domain" description="Teneurin-like YD-shell" evidence="4">
    <location>
        <begin position="840"/>
        <end position="969"/>
    </location>
</feature>
<dbReference type="PANTHER" id="PTHR32305:SF15">
    <property type="entry name" value="PROTEIN RHSA-RELATED"/>
    <property type="match status" value="1"/>
</dbReference>
<dbReference type="Gene3D" id="2.180.10.10">
    <property type="entry name" value="RHS repeat-associated core"/>
    <property type="match status" value="3"/>
</dbReference>
<dbReference type="PANTHER" id="PTHR32305">
    <property type="match status" value="1"/>
</dbReference>
<evidence type="ECO:0000256" key="2">
    <source>
        <dbReference type="SAM" id="MobiDB-lite"/>
    </source>
</evidence>
<feature type="region of interest" description="Disordered" evidence="2">
    <location>
        <begin position="1221"/>
        <end position="1263"/>
    </location>
</feature>
<gene>
    <name evidence="5" type="ORF">BHK69_13820</name>
</gene>
<dbReference type="Pfam" id="PF05593">
    <property type="entry name" value="RHS_repeat"/>
    <property type="match status" value="3"/>
</dbReference>
<dbReference type="Pfam" id="PF25023">
    <property type="entry name" value="TEN_YD-shell"/>
    <property type="match status" value="1"/>
</dbReference>
<dbReference type="OrthoDB" id="6057489at2"/>
<dbReference type="Pfam" id="PF20148">
    <property type="entry name" value="DUF6531"/>
    <property type="match status" value="1"/>
</dbReference>
<evidence type="ECO:0000259" key="3">
    <source>
        <dbReference type="Pfam" id="PF20148"/>
    </source>
</evidence>
<dbReference type="KEGG" id="bvv:BHK69_13820"/>